<dbReference type="EMBL" id="BBMT01000003">
    <property type="protein sequence ID" value="GAL33421.1"/>
    <property type="molecule type" value="Genomic_DNA"/>
</dbReference>
<dbReference type="AlphaFoldDB" id="A0A090T0E8"/>
<reference evidence="1 2" key="2">
    <citation type="submission" date="2014-09" db="EMBL/GenBank/DDBJ databases">
        <authorList>
            <consortium name="NBRP consortium"/>
            <person name="Sawabe T."/>
            <person name="Meirelles P."/>
            <person name="Nakanishi M."/>
            <person name="Sayaka M."/>
            <person name="Hattori M."/>
            <person name="Ohkuma M."/>
        </authorList>
    </citation>
    <scope>NUCLEOTIDE SEQUENCE [LARGE SCALE GENOMIC DNA]</scope>
    <source>
        <strain evidence="1 2">JCM 19240</strain>
    </source>
</reference>
<name>A0A090T0E8_9VIBR</name>
<evidence type="ECO:0000313" key="2">
    <source>
        <dbReference type="Proteomes" id="UP000029224"/>
    </source>
</evidence>
<gene>
    <name evidence="1" type="ORF">JCM19240_2117</name>
</gene>
<keyword evidence="2" id="KW-1185">Reference proteome</keyword>
<reference evidence="1 2" key="1">
    <citation type="submission" date="2014-09" db="EMBL/GenBank/DDBJ databases">
        <title>Vibrio maritimus JCM 19240. (C210) whole genome shotgun sequence.</title>
        <authorList>
            <person name="Sawabe T."/>
            <person name="Meirelles P."/>
            <person name="Nakanishi M."/>
            <person name="Sayaka M."/>
            <person name="Hattori M."/>
            <person name="Ohkuma M."/>
        </authorList>
    </citation>
    <scope>NUCLEOTIDE SEQUENCE [LARGE SCALE GENOMIC DNA]</scope>
    <source>
        <strain evidence="1 2">JCM 19240</strain>
    </source>
</reference>
<dbReference type="Proteomes" id="UP000029224">
    <property type="component" value="Unassembled WGS sequence"/>
</dbReference>
<protein>
    <submittedName>
        <fullName evidence="1">Uncharacterized protein</fullName>
    </submittedName>
</protein>
<accession>A0A090T0E8</accession>
<organism evidence="1 2">
    <name type="scientific">Vibrio maritimus</name>
    <dbReference type="NCBI Taxonomy" id="990268"/>
    <lineage>
        <taxon>Bacteria</taxon>
        <taxon>Pseudomonadati</taxon>
        <taxon>Pseudomonadota</taxon>
        <taxon>Gammaproteobacteria</taxon>
        <taxon>Vibrionales</taxon>
        <taxon>Vibrionaceae</taxon>
        <taxon>Vibrio</taxon>
    </lineage>
</organism>
<proteinExistence type="predicted"/>
<evidence type="ECO:0000313" key="1">
    <source>
        <dbReference type="EMBL" id="GAL33421.1"/>
    </source>
</evidence>
<comment type="caution">
    <text evidence="1">The sequence shown here is derived from an EMBL/GenBank/DDBJ whole genome shotgun (WGS) entry which is preliminary data.</text>
</comment>
<sequence>MVGQYASKELNYGLQYTLVKTEHGITIVQSRKGSAGISQVEGAKTITQDGIDEVKSRIQSLSQEQRQQIKHAVKDRVGRS</sequence>